<evidence type="ECO:0000313" key="1">
    <source>
        <dbReference type="EMBL" id="GFQ84853.1"/>
    </source>
</evidence>
<evidence type="ECO:0000313" key="2">
    <source>
        <dbReference type="Proteomes" id="UP000887116"/>
    </source>
</evidence>
<proteinExistence type="predicted"/>
<sequence length="102" mass="11824">MEKRGQRLDPNDCIVYYCKQQIGSGSYFASNYPIQRGYGLFSNLRRYTMPIMMKAGKYLGKHLLSTGQNVLEDMSQGKSFKEASKYQLRQVGEEIKKDILRK</sequence>
<dbReference type="EMBL" id="BMAO01032819">
    <property type="protein sequence ID" value="GFQ84853.1"/>
    <property type="molecule type" value="Genomic_DNA"/>
</dbReference>
<gene>
    <name evidence="1" type="primary">AVEN_84413_1</name>
    <name evidence="1" type="ORF">TNCT_257081</name>
</gene>
<dbReference type="Proteomes" id="UP000887116">
    <property type="component" value="Unassembled WGS sequence"/>
</dbReference>
<reference evidence="1" key="1">
    <citation type="submission" date="2020-07" db="EMBL/GenBank/DDBJ databases">
        <title>Multicomponent nature underlies the extraordinary mechanical properties of spider dragline silk.</title>
        <authorList>
            <person name="Kono N."/>
            <person name="Nakamura H."/>
            <person name="Mori M."/>
            <person name="Yoshida Y."/>
            <person name="Ohtoshi R."/>
            <person name="Malay A.D."/>
            <person name="Moran D.A.P."/>
            <person name="Tomita M."/>
            <person name="Numata K."/>
            <person name="Arakawa K."/>
        </authorList>
    </citation>
    <scope>NUCLEOTIDE SEQUENCE</scope>
</reference>
<dbReference type="OrthoDB" id="6427943at2759"/>
<name>A0A8X6GL96_TRICU</name>
<comment type="caution">
    <text evidence="1">The sequence shown here is derived from an EMBL/GenBank/DDBJ whole genome shotgun (WGS) entry which is preliminary data.</text>
</comment>
<organism evidence="1 2">
    <name type="scientific">Trichonephila clavata</name>
    <name type="common">Joro spider</name>
    <name type="synonym">Nephila clavata</name>
    <dbReference type="NCBI Taxonomy" id="2740835"/>
    <lineage>
        <taxon>Eukaryota</taxon>
        <taxon>Metazoa</taxon>
        <taxon>Ecdysozoa</taxon>
        <taxon>Arthropoda</taxon>
        <taxon>Chelicerata</taxon>
        <taxon>Arachnida</taxon>
        <taxon>Araneae</taxon>
        <taxon>Araneomorphae</taxon>
        <taxon>Entelegynae</taxon>
        <taxon>Araneoidea</taxon>
        <taxon>Nephilidae</taxon>
        <taxon>Trichonephila</taxon>
    </lineage>
</organism>
<keyword evidence="2" id="KW-1185">Reference proteome</keyword>
<dbReference type="AlphaFoldDB" id="A0A8X6GL96"/>
<accession>A0A8X6GL96</accession>
<protein>
    <submittedName>
        <fullName evidence="1">Uncharacterized protein</fullName>
    </submittedName>
</protein>